<sequence>MVHESQGDITTRVSNGTWGRDGYRRTIDAVDLPPTVRTFASRYDRILGERDVFLWKWIHNLFDEFTLSSIDDDARSDVYELKTLLTIYVTVLDDLAEVSDERATFEVGRRIPFRSTTGADGSAESDGDHGATRSDVDHDVLDFLADLWSEIETTIEDAPRYAEFVDVFEYDLRQTCNAMEYSRLLNHNVSMANRTEAERYDAYNMTVFPYACLDLMYSPSFDREEFGVLRSLLCEIQQMARIGNWITTWERELSEGDVSSGVVVCALRRGVISPEEMDDPDEETVAELVDRIESNGIESEFIREWEIRNRTVRKRAAEIRSVDGEAVVDGIRTVMNHHLASEGNK</sequence>
<dbReference type="EMBL" id="JBHSKV010000013">
    <property type="protein sequence ID" value="MFC5135064.1"/>
    <property type="molecule type" value="Genomic_DNA"/>
</dbReference>
<proteinExistence type="predicted"/>
<evidence type="ECO:0000313" key="2">
    <source>
        <dbReference type="Proteomes" id="UP001596145"/>
    </source>
</evidence>
<organism evidence="1 2">
    <name type="scientific">Halorubrum glutamatedens</name>
    <dbReference type="NCBI Taxonomy" id="2707018"/>
    <lineage>
        <taxon>Archaea</taxon>
        <taxon>Methanobacteriati</taxon>
        <taxon>Methanobacteriota</taxon>
        <taxon>Stenosarchaea group</taxon>
        <taxon>Halobacteria</taxon>
        <taxon>Halobacteriales</taxon>
        <taxon>Haloferacaceae</taxon>
        <taxon>Halorubrum</taxon>
    </lineage>
</organism>
<dbReference type="InterPro" id="IPR008949">
    <property type="entry name" value="Isoprenoid_synthase_dom_sf"/>
</dbReference>
<reference evidence="1 2" key="1">
    <citation type="journal article" date="2019" name="Int. J. Syst. Evol. Microbiol.">
        <title>The Global Catalogue of Microorganisms (GCM) 10K type strain sequencing project: providing services to taxonomists for standard genome sequencing and annotation.</title>
        <authorList>
            <consortium name="The Broad Institute Genomics Platform"/>
            <consortium name="The Broad Institute Genome Sequencing Center for Infectious Disease"/>
            <person name="Wu L."/>
            <person name="Ma J."/>
        </authorList>
    </citation>
    <scope>NUCLEOTIDE SEQUENCE [LARGE SCALE GENOMIC DNA]</scope>
    <source>
        <strain evidence="1 2">CGMCC 1.16026</strain>
    </source>
</reference>
<dbReference type="Gene3D" id="1.10.600.10">
    <property type="entry name" value="Farnesyl Diphosphate Synthase"/>
    <property type="match status" value="1"/>
</dbReference>
<dbReference type="AlphaFoldDB" id="A0ABD5QS48"/>
<gene>
    <name evidence="1" type="ORF">ACFPJA_10105</name>
</gene>
<accession>A0ABD5QS48</accession>
<name>A0ABD5QS48_9EURY</name>
<protein>
    <submittedName>
        <fullName evidence="1">Uncharacterized protein</fullName>
    </submittedName>
</protein>
<dbReference type="Proteomes" id="UP001596145">
    <property type="component" value="Unassembled WGS sequence"/>
</dbReference>
<dbReference type="SUPFAM" id="SSF48576">
    <property type="entry name" value="Terpenoid synthases"/>
    <property type="match status" value="1"/>
</dbReference>
<dbReference type="RefSeq" id="WP_238987632.1">
    <property type="nucleotide sequence ID" value="NZ_JBHSKV010000013.1"/>
</dbReference>
<evidence type="ECO:0000313" key="1">
    <source>
        <dbReference type="EMBL" id="MFC5135064.1"/>
    </source>
</evidence>
<comment type="caution">
    <text evidence="1">The sequence shown here is derived from an EMBL/GenBank/DDBJ whole genome shotgun (WGS) entry which is preliminary data.</text>
</comment>
<keyword evidence="2" id="KW-1185">Reference proteome</keyword>